<dbReference type="Proteomes" id="UP001165489">
    <property type="component" value="Unassembled WGS sequence"/>
</dbReference>
<dbReference type="Gene3D" id="3.30.530.20">
    <property type="match status" value="1"/>
</dbReference>
<organism evidence="1 2">
    <name type="scientific">Belliella filtrata</name>
    <dbReference type="NCBI Taxonomy" id="2923435"/>
    <lineage>
        <taxon>Bacteria</taxon>
        <taxon>Pseudomonadati</taxon>
        <taxon>Bacteroidota</taxon>
        <taxon>Cytophagia</taxon>
        <taxon>Cytophagales</taxon>
        <taxon>Cyclobacteriaceae</taxon>
        <taxon>Belliella</taxon>
    </lineage>
</organism>
<evidence type="ECO:0000313" key="2">
    <source>
        <dbReference type="Proteomes" id="UP001165489"/>
    </source>
</evidence>
<evidence type="ECO:0000313" key="1">
    <source>
        <dbReference type="EMBL" id="MCH7409391.1"/>
    </source>
</evidence>
<dbReference type="RefSeq" id="WP_241347738.1">
    <property type="nucleotide sequence ID" value="NZ_JAKZGP010000016.1"/>
</dbReference>
<dbReference type="EMBL" id="JAKZGP010000016">
    <property type="protein sequence ID" value="MCH7409391.1"/>
    <property type="molecule type" value="Genomic_DNA"/>
</dbReference>
<dbReference type="SUPFAM" id="SSF55961">
    <property type="entry name" value="Bet v1-like"/>
    <property type="match status" value="1"/>
</dbReference>
<accession>A0ABS9UYZ3</accession>
<proteinExistence type="predicted"/>
<gene>
    <name evidence="1" type="ORF">MM239_08300</name>
</gene>
<comment type="caution">
    <text evidence="1">The sequence shown here is derived from an EMBL/GenBank/DDBJ whole genome shotgun (WGS) entry which is preliminary data.</text>
</comment>
<sequence>MKVIKVLGIGLLILIITPLVVALFTKKEVKVTREIIINKSSAQVYDYIKFMKNHEKYSKWDTMDPQMKKEYSGTDGQVGFVYAWFSDKPDVGVGEQEILKMEENKRIDYALRFKEPFEASDFAFLELESLSGNQTKVIWGYNGRMNYPMNAMLWFMDMDKMIGDDFEVGLNNLKSILEN</sequence>
<dbReference type="CDD" id="cd07818">
    <property type="entry name" value="SRPBCC_1"/>
    <property type="match status" value="1"/>
</dbReference>
<name>A0ABS9UYZ3_9BACT</name>
<dbReference type="InterPro" id="IPR023393">
    <property type="entry name" value="START-like_dom_sf"/>
</dbReference>
<reference evidence="1" key="1">
    <citation type="submission" date="2022-03" db="EMBL/GenBank/DDBJ databases">
        <title>De novo assembled genomes of Belliella spp. (Cyclobacteriaceae) strains.</title>
        <authorList>
            <person name="Szabo A."/>
            <person name="Korponai K."/>
            <person name="Felfoldi T."/>
        </authorList>
    </citation>
    <scope>NUCLEOTIDE SEQUENCE</scope>
    <source>
        <strain evidence="1">DSM 111904</strain>
    </source>
</reference>
<protein>
    <submittedName>
        <fullName evidence="1">SRPBCC family protein</fullName>
    </submittedName>
</protein>
<keyword evidence="2" id="KW-1185">Reference proteome</keyword>